<evidence type="ECO:0000259" key="1">
    <source>
        <dbReference type="Pfam" id="PF13679"/>
    </source>
</evidence>
<gene>
    <name evidence="2" type="ORF">FEF65_06220</name>
</gene>
<proteinExistence type="predicted"/>
<dbReference type="InterPro" id="IPR025714">
    <property type="entry name" value="Methyltranfer_dom"/>
</dbReference>
<dbReference type="AlphaFoldDB" id="A0A5R9GTU8"/>
<evidence type="ECO:0000313" key="3">
    <source>
        <dbReference type="Proteomes" id="UP000306585"/>
    </source>
</evidence>
<dbReference type="EMBL" id="VBRY01000005">
    <property type="protein sequence ID" value="TLS67512.1"/>
    <property type="molecule type" value="Genomic_DNA"/>
</dbReference>
<sequence length="395" mass="45656">MTHMPYDLHLQQLDEFLVEHSSLWQPQPFKTVRPAWCFSHPELTQALLDLDDATLYHYDSCQDACIAFISAWLPPLAQISTLTALPESGQTSGDPVPAHLNTGMPGRKWQQISALYRSMENPHQAITEWCGGKGYLGRLLSTQWQQPVTTLEIDLQLIRDGITLATKHKTRQQFRQVDVCTDACAPYLDHHYPVALHACGDLHRELVKRLAHSHTTGFSIVPCCYHLGQAQRYTPLNHHLQLNISREELRLAVNETVTARHHEIEKRDQDSAWKLAFHQLRQSLVPMEYKPFKPVPKAWLNDGFESYCRKLSAREKLYLPAATDFSHWEQIGYQRRHEVVRLQLLRHCFKRVLELWLVMDMAVYLEAHGYFVNISTFCDRTLTPRNILLQGAARP</sequence>
<reference evidence="2 3" key="1">
    <citation type="journal article" date="2019" name="Appl. Environ. Microbiol.">
        <title>Environmental Evidence and Genomic Insight of Iron-oxidizing Bacteria Preference Towards More Corrosion Resistant Stainless Steel at Higher Salinities.</title>
        <authorList>
            <person name="Garrison C.E."/>
            <person name="Price K.A."/>
            <person name="Field E.K."/>
        </authorList>
    </citation>
    <scope>NUCLEOTIDE SEQUENCE [LARGE SCALE GENOMIC DNA]</scope>
    <source>
        <strain evidence="2 3">P3</strain>
    </source>
</reference>
<accession>A0A5R9GTU8</accession>
<protein>
    <submittedName>
        <fullName evidence="2">Methyltransferase</fullName>
    </submittedName>
</protein>
<name>A0A5R9GTU8_9PROT</name>
<organism evidence="2 3">
    <name type="scientific">Mariprofundus erugo</name>
    <dbReference type="NCBI Taxonomy" id="2528639"/>
    <lineage>
        <taxon>Bacteria</taxon>
        <taxon>Pseudomonadati</taxon>
        <taxon>Pseudomonadota</taxon>
        <taxon>Candidatius Mariprofundia</taxon>
        <taxon>Mariprofundales</taxon>
        <taxon>Mariprofundaceae</taxon>
        <taxon>Mariprofundus</taxon>
    </lineage>
</organism>
<dbReference type="Pfam" id="PF13679">
    <property type="entry name" value="Methyltransf_32"/>
    <property type="match status" value="1"/>
</dbReference>
<feature type="domain" description="Methyltransferase" evidence="1">
    <location>
        <begin position="111"/>
        <end position="227"/>
    </location>
</feature>
<dbReference type="PANTHER" id="PTHR13369">
    <property type="match status" value="1"/>
</dbReference>
<comment type="caution">
    <text evidence="2">The sequence shown here is derived from an EMBL/GenBank/DDBJ whole genome shotgun (WGS) entry which is preliminary data.</text>
</comment>
<evidence type="ECO:0000313" key="2">
    <source>
        <dbReference type="EMBL" id="TLS67512.1"/>
    </source>
</evidence>
<dbReference type="GO" id="GO:0032259">
    <property type="term" value="P:methylation"/>
    <property type="evidence" value="ECO:0007669"/>
    <property type="project" value="UniProtKB-KW"/>
</dbReference>
<dbReference type="RefSeq" id="WP_138238948.1">
    <property type="nucleotide sequence ID" value="NZ_VBRY01000005.1"/>
</dbReference>
<keyword evidence="2" id="KW-0808">Transferase</keyword>
<dbReference type="PANTHER" id="PTHR13369:SF0">
    <property type="entry name" value="GLUTATHIONE S-TRANSFERASE C-TERMINAL DOMAIN-CONTAINING PROTEIN"/>
    <property type="match status" value="1"/>
</dbReference>
<keyword evidence="2" id="KW-0489">Methyltransferase</keyword>
<dbReference type="GO" id="GO:0008168">
    <property type="term" value="F:methyltransferase activity"/>
    <property type="evidence" value="ECO:0007669"/>
    <property type="project" value="UniProtKB-KW"/>
</dbReference>
<keyword evidence="3" id="KW-1185">Reference proteome</keyword>
<dbReference type="Proteomes" id="UP000306585">
    <property type="component" value="Unassembled WGS sequence"/>
</dbReference>